<evidence type="ECO:0000313" key="3">
    <source>
        <dbReference type="Proteomes" id="UP000009375"/>
    </source>
</evidence>
<proteinExistence type="predicted"/>
<dbReference type="Pfam" id="PF07690">
    <property type="entry name" value="MFS_1"/>
    <property type="match status" value="1"/>
</dbReference>
<dbReference type="InterPro" id="IPR036259">
    <property type="entry name" value="MFS_trans_sf"/>
</dbReference>
<feature type="transmembrane region" description="Helical" evidence="1">
    <location>
        <begin position="43"/>
        <end position="63"/>
    </location>
</feature>
<dbReference type="InterPro" id="IPR011701">
    <property type="entry name" value="MFS"/>
</dbReference>
<dbReference type="Gene3D" id="1.20.1250.20">
    <property type="entry name" value="MFS general substrate transporter like domains"/>
    <property type="match status" value="1"/>
</dbReference>
<keyword evidence="1" id="KW-0812">Transmembrane</keyword>
<feature type="transmembrane region" description="Helical" evidence="1">
    <location>
        <begin position="164"/>
        <end position="181"/>
    </location>
</feature>
<keyword evidence="1" id="KW-0472">Membrane</keyword>
<protein>
    <submittedName>
        <fullName evidence="2">Major facilitator superfamily MFS_1</fullName>
    </submittedName>
</protein>
<dbReference type="PANTHER" id="PTHR23518:SF2">
    <property type="entry name" value="MAJOR FACILITATOR SUPERFAMILY TRANSPORTER"/>
    <property type="match status" value="1"/>
</dbReference>
<accession>D2EFW6</accession>
<feature type="transmembrane region" description="Helical" evidence="1">
    <location>
        <begin position="299"/>
        <end position="318"/>
    </location>
</feature>
<feature type="transmembrane region" description="Helical" evidence="1">
    <location>
        <begin position="243"/>
        <end position="261"/>
    </location>
</feature>
<dbReference type="GO" id="GO:0022857">
    <property type="term" value="F:transmembrane transporter activity"/>
    <property type="evidence" value="ECO:0007669"/>
    <property type="project" value="InterPro"/>
</dbReference>
<dbReference type="AlphaFoldDB" id="D2EFW6"/>
<feature type="transmembrane region" description="Helical" evidence="1">
    <location>
        <begin position="136"/>
        <end position="158"/>
    </location>
</feature>
<feature type="transmembrane region" description="Helical" evidence="1">
    <location>
        <begin position="210"/>
        <end position="231"/>
    </location>
</feature>
<reference evidence="2 3" key="1">
    <citation type="journal article" date="2010" name="Proc. Natl. Acad. Sci. U.S.A.">
        <title>Enigmatic, ultrasmall, uncultivated Archaea.</title>
        <authorList>
            <person name="Baker B.J."/>
            <person name="Comolli L.R."/>
            <person name="Dick G.J."/>
            <person name="Hauser L.J."/>
            <person name="Hyatt D."/>
            <person name="Dill B.D."/>
            <person name="Land M.L."/>
            <person name="Verberkmoes N.C."/>
            <person name="Hettich R.L."/>
            <person name="Banfield J.F."/>
        </authorList>
    </citation>
    <scope>NUCLEOTIDE SEQUENCE [LARGE SCALE GENOMIC DNA]</scope>
</reference>
<feature type="transmembrane region" description="Helical" evidence="1">
    <location>
        <begin position="83"/>
        <end position="109"/>
    </location>
</feature>
<organism evidence="2 3">
    <name type="scientific">Candidatus Parvarchaeum acidiphilum ARMAN-4</name>
    <dbReference type="NCBI Taxonomy" id="662760"/>
    <lineage>
        <taxon>Archaea</taxon>
        <taxon>Candidatus Parvarchaeota</taxon>
        <taxon>Candidatus Parvarchaeum</taxon>
    </lineage>
</organism>
<evidence type="ECO:0000313" key="2">
    <source>
        <dbReference type="EMBL" id="EEZ92809.1"/>
    </source>
</evidence>
<dbReference type="SUPFAM" id="SSF103473">
    <property type="entry name" value="MFS general substrate transporter"/>
    <property type="match status" value="1"/>
</dbReference>
<evidence type="ECO:0000256" key="1">
    <source>
        <dbReference type="SAM" id="Phobius"/>
    </source>
</evidence>
<feature type="transmembrane region" description="Helical" evidence="1">
    <location>
        <begin position="273"/>
        <end position="293"/>
    </location>
</feature>
<keyword evidence="1" id="KW-1133">Transmembrane helix</keyword>
<sequence length="344" mass="37688">MEKWFVNKNVLYLSLSAFFADAGYQTVIALFPIFLVLFLKAPVYYLGIIYALQYGIGAIFAYLGGVFADRYSKKKVAIIGNSLIPILSFLGIASSLLLSPLLFLVGWWARDSRSPARRSLVALASDEKHRKKAFGVLHALDLGGGAVGITYLIILLYFGIEYSIIFLVTIIPLVISTIFIVKSNVKERLKAVSNRLSSSRKTAENKKTMLGVLIATSLFGFSYYSLGYPILTIAQSSNDIFGVFSYLIFLLISAFAGYYLGSKAGRMKLVSSLSILGYAFAGIGSLLIGFFYIFSLNVIVAYFGVLVLGFAVGAIETFEPTIISFTSPKERAQKVLVICLLLEA</sequence>
<name>D2EFW6_PARA4</name>
<gene>
    <name evidence="2" type="ORF">BJBARM4_0647</name>
</gene>
<dbReference type="Proteomes" id="UP000009375">
    <property type="component" value="Unassembled WGS sequence"/>
</dbReference>
<feature type="transmembrane region" description="Helical" evidence="1">
    <location>
        <begin position="12"/>
        <end position="36"/>
    </location>
</feature>
<dbReference type="EMBL" id="GG730049">
    <property type="protein sequence ID" value="EEZ92809.1"/>
    <property type="molecule type" value="Genomic_DNA"/>
</dbReference>
<dbReference type="PANTHER" id="PTHR23518">
    <property type="entry name" value="C-METHYLTRANSFERASE"/>
    <property type="match status" value="1"/>
</dbReference>